<evidence type="ECO:0000256" key="12">
    <source>
        <dbReference type="HAMAP-Rule" id="MF_00974"/>
    </source>
</evidence>
<evidence type="ECO:0000256" key="8">
    <source>
        <dbReference type="ARBA" id="ARBA00022833"/>
    </source>
</evidence>
<dbReference type="InterPro" id="IPR050219">
    <property type="entry name" value="DnaG_primase"/>
</dbReference>
<evidence type="ECO:0000256" key="7">
    <source>
        <dbReference type="ARBA" id="ARBA00022771"/>
    </source>
</evidence>
<organism evidence="17 18">
    <name type="scientific">Austwickia chelonae NBRC 105200</name>
    <dbReference type="NCBI Taxonomy" id="1184607"/>
    <lineage>
        <taxon>Bacteria</taxon>
        <taxon>Bacillati</taxon>
        <taxon>Actinomycetota</taxon>
        <taxon>Actinomycetes</taxon>
        <taxon>Micrococcales</taxon>
        <taxon>Dermatophilaceae</taxon>
        <taxon>Austwickia</taxon>
    </lineage>
</organism>
<dbReference type="EMBL" id="BAGZ01000005">
    <property type="protein sequence ID" value="GAB77545.1"/>
    <property type="molecule type" value="Genomic_DNA"/>
</dbReference>
<evidence type="ECO:0000313" key="18">
    <source>
        <dbReference type="Proteomes" id="UP000008495"/>
    </source>
</evidence>
<proteinExistence type="inferred from homology"/>
<dbReference type="InterPro" id="IPR036977">
    <property type="entry name" value="DNA_primase_Znf_CHC2"/>
</dbReference>
<dbReference type="Gene3D" id="3.40.1360.10">
    <property type="match status" value="1"/>
</dbReference>
<evidence type="ECO:0000256" key="1">
    <source>
        <dbReference type="ARBA" id="ARBA00022478"/>
    </source>
</evidence>
<evidence type="ECO:0000256" key="10">
    <source>
        <dbReference type="ARBA" id="ARBA00023125"/>
    </source>
</evidence>
<evidence type="ECO:0000256" key="14">
    <source>
        <dbReference type="PIRSR" id="PIRSR002811-1"/>
    </source>
</evidence>
<dbReference type="InterPro" id="IPR006295">
    <property type="entry name" value="DNA_primase_DnaG"/>
</dbReference>
<comment type="similarity">
    <text evidence="12 13">Belongs to the DnaG primase family.</text>
</comment>
<keyword evidence="4 12" id="KW-0548">Nucleotidyltransferase</keyword>
<dbReference type="PIRSF" id="PIRSF002811">
    <property type="entry name" value="DnaG"/>
    <property type="match status" value="1"/>
</dbReference>
<feature type="compositionally biased region" description="Basic and acidic residues" evidence="15">
    <location>
        <begin position="441"/>
        <end position="454"/>
    </location>
</feature>
<dbReference type="InterPro" id="IPR006171">
    <property type="entry name" value="TOPRIM_dom"/>
</dbReference>
<keyword evidence="1 12" id="KW-0240">DNA-directed RNA polymerase</keyword>
<keyword evidence="6 12" id="KW-0479">Metal-binding</keyword>
<dbReference type="InterPro" id="IPR030846">
    <property type="entry name" value="DnaG_bac"/>
</dbReference>
<reference evidence="17 18" key="1">
    <citation type="submission" date="2012-08" db="EMBL/GenBank/DDBJ databases">
        <title>Whole genome shotgun sequence of Austwickia chelonae NBRC 105200.</title>
        <authorList>
            <person name="Yoshida I."/>
            <person name="Hosoyama A."/>
            <person name="Tsuchikane K."/>
            <person name="Katsumata H."/>
            <person name="Ando Y."/>
            <person name="Ohji S."/>
            <person name="Hamada M."/>
            <person name="Tamura T."/>
            <person name="Yamazoe A."/>
            <person name="Yamazaki S."/>
            <person name="Fujita N."/>
        </authorList>
    </citation>
    <scope>NUCLEOTIDE SEQUENCE [LARGE SCALE GENOMIC DNA]</scope>
    <source>
        <strain evidence="17 18">NBRC 105200</strain>
    </source>
</reference>
<dbReference type="Proteomes" id="UP000008495">
    <property type="component" value="Unassembled WGS sequence"/>
</dbReference>
<dbReference type="Pfam" id="PF13662">
    <property type="entry name" value="Toprim_4"/>
    <property type="match status" value="1"/>
</dbReference>
<evidence type="ECO:0000256" key="9">
    <source>
        <dbReference type="ARBA" id="ARBA00022842"/>
    </source>
</evidence>
<feature type="zinc finger region" description="CHC2-type" evidence="12 14">
    <location>
        <begin position="41"/>
        <end position="65"/>
    </location>
</feature>
<protein>
    <recommendedName>
        <fullName evidence="12 13">DNA primase</fullName>
        <ecNumber evidence="12">2.7.7.101</ecNumber>
    </recommendedName>
</protein>
<keyword evidence="3 12" id="KW-0808">Transferase</keyword>
<feature type="domain" description="Toprim" evidence="16">
    <location>
        <begin position="263"/>
        <end position="352"/>
    </location>
</feature>
<dbReference type="GO" id="GO:0003899">
    <property type="term" value="F:DNA-directed RNA polymerase activity"/>
    <property type="evidence" value="ECO:0007669"/>
    <property type="project" value="UniProtKB-UniRule"/>
</dbReference>
<sequence>MAGLIKDEDVQAVKERANLEEVVGEYVTLRRAGIGSLKGLCPFHDEKTPSFTVRPSVGSWHCFGCGEGGDVITFVQKIDHLSFVEAVERLAEKSGIVLRYEDGERPREEAPGRRTRLVEAHRVAEEFYAAALLNSKEARTGRDFLRGRDFDSQAATRFGVGYAPRQGEALVAHLRGKGFTEEELVLSGLVGRGSRGLYDRFRGRLVWPIREITGDTVGFGARRLFDDDRIQAKYLNTSETPIYKKTSVLYGLDLAKKAISRERTAVIVEGYTDVMACHLAGVETAVATCGTSFGVDHIKMLRRIMRDEAGGVPARAVFTFDGDEAGQKAAMRAFDEDQRWTSQCYVAVADAGQDPCELRLSGGELAVRGLIEDAVPMFEFAIRTVLARHDLSTVEGRVAGMRAVAPVIAGIRDRSLHHEYVRTVSGRIGVDIEQLAREVARADRQRSAGTRERIPPGAAPLTPQPPSGPTGPDAAAEVAIPPPDMSLPAVFLAAQFLQLLLQYPRLLPADEVARIEESSFAAPAHRVIFESASRAGLATAERESAAAWVDRLAAGCPPEARQLVVTLSVAEIHARRDPGSGEPDQRYVDEIVFRMRELGLRRAIDDATVALRRQESTDPEGARAQAIELTRRQQELARLRERYS</sequence>
<dbReference type="SUPFAM" id="SSF57783">
    <property type="entry name" value="Zinc beta-ribbon"/>
    <property type="match status" value="1"/>
</dbReference>
<evidence type="ECO:0000256" key="4">
    <source>
        <dbReference type="ARBA" id="ARBA00022695"/>
    </source>
</evidence>
<evidence type="ECO:0000256" key="13">
    <source>
        <dbReference type="PIRNR" id="PIRNR002811"/>
    </source>
</evidence>
<evidence type="ECO:0000256" key="11">
    <source>
        <dbReference type="ARBA" id="ARBA00023163"/>
    </source>
</evidence>
<dbReference type="PANTHER" id="PTHR30313:SF2">
    <property type="entry name" value="DNA PRIMASE"/>
    <property type="match status" value="1"/>
</dbReference>
<dbReference type="FunFam" id="3.90.580.10:FF:000001">
    <property type="entry name" value="DNA primase"/>
    <property type="match status" value="1"/>
</dbReference>
<dbReference type="PROSITE" id="PS50880">
    <property type="entry name" value="TOPRIM"/>
    <property type="match status" value="1"/>
</dbReference>
<dbReference type="InterPro" id="IPR013173">
    <property type="entry name" value="DNA_primase_DnaG_DnaB-bd_dom"/>
</dbReference>
<dbReference type="InterPro" id="IPR037068">
    <property type="entry name" value="DNA_primase_core_N_sf"/>
</dbReference>
<dbReference type="Pfam" id="PF01807">
    <property type="entry name" value="Zn_ribbon_DnaG"/>
    <property type="match status" value="1"/>
</dbReference>
<dbReference type="SMART" id="SM00400">
    <property type="entry name" value="ZnF_CHCC"/>
    <property type="match status" value="1"/>
</dbReference>
<comment type="cofactor">
    <cofactor evidence="12 13 14">
        <name>Zn(2+)</name>
        <dbReference type="ChEBI" id="CHEBI:29105"/>
    </cofactor>
    <text evidence="12 13 14">Binds 1 zinc ion per monomer.</text>
</comment>
<dbReference type="Pfam" id="PF08278">
    <property type="entry name" value="DnaG_DnaB_bind"/>
    <property type="match status" value="1"/>
</dbReference>
<dbReference type="GO" id="GO:0008270">
    <property type="term" value="F:zinc ion binding"/>
    <property type="evidence" value="ECO:0007669"/>
    <property type="project" value="UniProtKB-UniRule"/>
</dbReference>
<dbReference type="OrthoDB" id="9803773at2"/>
<dbReference type="SMART" id="SM00493">
    <property type="entry name" value="TOPRIM"/>
    <property type="match status" value="1"/>
</dbReference>
<keyword evidence="2 12" id="KW-0639">Primosome</keyword>
<dbReference type="PANTHER" id="PTHR30313">
    <property type="entry name" value="DNA PRIMASE"/>
    <property type="match status" value="1"/>
</dbReference>
<dbReference type="AlphaFoldDB" id="K6VQB9"/>
<keyword evidence="5 12" id="KW-0235">DNA replication</keyword>
<keyword evidence="9" id="KW-0460">Magnesium</keyword>
<dbReference type="InterPro" id="IPR034151">
    <property type="entry name" value="TOPRIM_DnaG_bac"/>
</dbReference>
<dbReference type="GO" id="GO:0000428">
    <property type="term" value="C:DNA-directed RNA polymerase complex"/>
    <property type="evidence" value="ECO:0007669"/>
    <property type="project" value="UniProtKB-KW"/>
</dbReference>
<keyword evidence="10 12" id="KW-0238">DNA-binding</keyword>
<dbReference type="GO" id="GO:0006269">
    <property type="term" value="P:DNA replication, synthesis of primer"/>
    <property type="evidence" value="ECO:0007669"/>
    <property type="project" value="UniProtKB-UniRule"/>
</dbReference>
<dbReference type="Gene3D" id="3.90.980.10">
    <property type="entry name" value="DNA primase, catalytic core, N-terminal domain"/>
    <property type="match status" value="1"/>
</dbReference>
<keyword evidence="7 12" id="KW-0863">Zinc-finger</keyword>
<evidence type="ECO:0000259" key="16">
    <source>
        <dbReference type="PROSITE" id="PS50880"/>
    </source>
</evidence>
<dbReference type="Pfam" id="PF08275">
    <property type="entry name" value="DNAG_N"/>
    <property type="match status" value="1"/>
</dbReference>
<dbReference type="HAMAP" id="MF_00974">
    <property type="entry name" value="DNA_primase_DnaG"/>
    <property type="match status" value="1"/>
</dbReference>
<gene>
    <name evidence="12 17" type="primary">dnaG</name>
    <name evidence="17" type="ORF">AUCHE_05_04570</name>
</gene>
<comment type="catalytic activity">
    <reaction evidence="12">
        <text>ssDNA + n NTP = ssDNA/pppN(pN)n-1 hybrid + (n-1) diphosphate.</text>
        <dbReference type="EC" id="2.7.7.101"/>
    </reaction>
</comment>
<dbReference type="GO" id="GO:1990077">
    <property type="term" value="C:primosome complex"/>
    <property type="evidence" value="ECO:0007669"/>
    <property type="project" value="UniProtKB-KW"/>
</dbReference>
<keyword evidence="18" id="KW-1185">Reference proteome</keyword>
<dbReference type="EC" id="2.7.7.101" evidence="12"/>
<evidence type="ECO:0000256" key="3">
    <source>
        <dbReference type="ARBA" id="ARBA00022679"/>
    </source>
</evidence>
<dbReference type="Gene3D" id="3.90.580.10">
    <property type="entry name" value="Zinc finger, CHC2-type domain"/>
    <property type="match status" value="1"/>
</dbReference>
<dbReference type="InterPro" id="IPR019475">
    <property type="entry name" value="DNA_primase_DnaB-bd"/>
</dbReference>
<dbReference type="InterPro" id="IPR013264">
    <property type="entry name" value="DNAG_N"/>
</dbReference>
<dbReference type="eggNOG" id="COG0358">
    <property type="taxonomic scope" value="Bacteria"/>
</dbReference>
<comment type="domain">
    <text evidence="12">Contains an N-terminal zinc-binding domain, a central core domain that contains the primase activity, and a C-terminal DnaB-binding domain.</text>
</comment>
<dbReference type="InterPro" id="IPR002694">
    <property type="entry name" value="Znf_CHC2"/>
</dbReference>
<comment type="function">
    <text evidence="12 13">RNA polymerase that catalyzes the synthesis of short RNA molecules used as primers for DNA polymerase during DNA replication.</text>
</comment>
<comment type="caution">
    <text evidence="17">The sequence shown here is derived from an EMBL/GenBank/DDBJ whole genome shotgun (WGS) entry which is preliminary data.</text>
</comment>
<dbReference type="SUPFAM" id="SSF56731">
    <property type="entry name" value="DNA primase core"/>
    <property type="match status" value="1"/>
</dbReference>
<dbReference type="GO" id="GO:0003677">
    <property type="term" value="F:DNA binding"/>
    <property type="evidence" value="ECO:0007669"/>
    <property type="project" value="UniProtKB-KW"/>
</dbReference>
<evidence type="ECO:0000313" key="17">
    <source>
        <dbReference type="EMBL" id="GAB77545.1"/>
    </source>
</evidence>
<feature type="region of interest" description="Disordered" evidence="15">
    <location>
        <begin position="441"/>
        <end position="474"/>
    </location>
</feature>
<evidence type="ECO:0000256" key="6">
    <source>
        <dbReference type="ARBA" id="ARBA00022723"/>
    </source>
</evidence>
<evidence type="ECO:0000256" key="5">
    <source>
        <dbReference type="ARBA" id="ARBA00022705"/>
    </source>
</evidence>
<keyword evidence="8 12" id="KW-0862">Zinc</keyword>
<dbReference type="NCBIfam" id="TIGR01391">
    <property type="entry name" value="dnaG"/>
    <property type="match status" value="1"/>
</dbReference>
<dbReference type="RefSeq" id="WP_006502297.1">
    <property type="nucleotide sequence ID" value="NZ_BAGZ01000005.1"/>
</dbReference>
<evidence type="ECO:0000256" key="2">
    <source>
        <dbReference type="ARBA" id="ARBA00022515"/>
    </source>
</evidence>
<dbReference type="CDD" id="cd03364">
    <property type="entry name" value="TOPRIM_DnaG_primases"/>
    <property type="match status" value="1"/>
</dbReference>
<accession>K6VQB9</accession>
<dbReference type="Pfam" id="PF10410">
    <property type="entry name" value="DnaB_bind"/>
    <property type="match status" value="1"/>
</dbReference>
<name>K6VQB9_9MICO</name>
<dbReference type="GO" id="GO:0005737">
    <property type="term" value="C:cytoplasm"/>
    <property type="evidence" value="ECO:0007669"/>
    <property type="project" value="TreeGrafter"/>
</dbReference>
<keyword evidence="11 12" id="KW-0804">Transcription</keyword>
<dbReference type="STRING" id="100225.SAMN05421595_1383"/>
<comment type="subunit">
    <text evidence="12">Monomer. Interacts with DnaB.</text>
</comment>
<evidence type="ECO:0000256" key="15">
    <source>
        <dbReference type="SAM" id="MobiDB-lite"/>
    </source>
</evidence>